<accession>A0A0A2T855</accession>
<protein>
    <recommendedName>
        <fullName evidence="7">TIGR03943 family protein</fullName>
    </recommendedName>
</protein>
<dbReference type="InterPro" id="IPR052955">
    <property type="entry name" value="UPF0703_membrane_permease"/>
</dbReference>
<dbReference type="InterPro" id="IPR015402">
    <property type="entry name" value="DUF1980"/>
</dbReference>
<keyword evidence="2" id="KW-0472">Membrane</keyword>
<dbReference type="RefSeq" id="WP_036822164.1">
    <property type="nucleotide sequence ID" value="NZ_AVBF01000051.1"/>
</dbReference>
<proteinExistence type="predicted"/>
<feature type="transmembrane region" description="Helical" evidence="2">
    <location>
        <begin position="7"/>
        <end position="26"/>
    </location>
</feature>
<dbReference type="PANTHER" id="PTHR40047">
    <property type="entry name" value="UPF0703 PROTEIN YCGQ"/>
    <property type="match status" value="1"/>
</dbReference>
<evidence type="ECO:0000259" key="3">
    <source>
        <dbReference type="Pfam" id="PF09323"/>
    </source>
</evidence>
<dbReference type="InterPro" id="IPR048493">
    <property type="entry name" value="DUF1980_N"/>
</dbReference>
<feature type="transmembrane region" description="Helical" evidence="2">
    <location>
        <begin position="85"/>
        <end position="102"/>
    </location>
</feature>
<feature type="region of interest" description="Disordered" evidence="1">
    <location>
        <begin position="121"/>
        <end position="141"/>
    </location>
</feature>
<dbReference type="Pfam" id="PF21537">
    <property type="entry name" value="DUF1980_C"/>
    <property type="match status" value="1"/>
</dbReference>
<dbReference type="Pfam" id="PF09323">
    <property type="entry name" value="DUF1980"/>
    <property type="match status" value="1"/>
</dbReference>
<dbReference type="Proteomes" id="UP000030147">
    <property type="component" value="Unassembled WGS sequence"/>
</dbReference>
<feature type="domain" description="DUF1980" evidence="3">
    <location>
        <begin position="9"/>
        <end position="116"/>
    </location>
</feature>
<gene>
    <name evidence="5" type="ORF">N782_17000</name>
</gene>
<feature type="transmembrane region" description="Helical" evidence="2">
    <location>
        <begin position="38"/>
        <end position="55"/>
    </location>
</feature>
<dbReference type="STRING" id="1385514.N782_17000"/>
<dbReference type="AlphaFoldDB" id="A0A0A2T855"/>
<organism evidence="5 6">
    <name type="scientific">Pontibacillus yanchengensis Y32</name>
    <dbReference type="NCBI Taxonomy" id="1385514"/>
    <lineage>
        <taxon>Bacteria</taxon>
        <taxon>Bacillati</taxon>
        <taxon>Bacillota</taxon>
        <taxon>Bacilli</taxon>
        <taxon>Bacillales</taxon>
        <taxon>Bacillaceae</taxon>
        <taxon>Pontibacillus</taxon>
    </lineage>
</organism>
<evidence type="ECO:0000256" key="1">
    <source>
        <dbReference type="SAM" id="MobiDB-lite"/>
    </source>
</evidence>
<evidence type="ECO:0000256" key="2">
    <source>
        <dbReference type="SAM" id="Phobius"/>
    </source>
</evidence>
<feature type="compositionally biased region" description="Polar residues" evidence="1">
    <location>
        <begin position="123"/>
        <end position="135"/>
    </location>
</feature>
<dbReference type="EMBL" id="AVBF01000051">
    <property type="protein sequence ID" value="KGP71709.1"/>
    <property type="molecule type" value="Genomic_DNA"/>
</dbReference>
<keyword evidence="2" id="KW-1133">Transmembrane helix</keyword>
<dbReference type="NCBIfam" id="TIGR03943">
    <property type="entry name" value="TIGR03943 family putative permease subunit"/>
    <property type="match status" value="1"/>
</dbReference>
<dbReference type="InterPro" id="IPR048447">
    <property type="entry name" value="DUF1980_C"/>
</dbReference>
<evidence type="ECO:0000259" key="4">
    <source>
        <dbReference type="Pfam" id="PF21537"/>
    </source>
</evidence>
<evidence type="ECO:0000313" key="5">
    <source>
        <dbReference type="EMBL" id="KGP71709.1"/>
    </source>
</evidence>
<dbReference type="eggNOG" id="COG3689">
    <property type="taxonomic scope" value="Bacteria"/>
</dbReference>
<evidence type="ECO:0008006" key="7">
    <source>
        <dbReference type="Google" id="ProtNLM"/>
    </source>
</evidence>
<dbReference type="PANTHER" id="PTHR40047:SF1">
    <property type="entry name" value="UPF0703 PROTEIN YCGQ"/>
    <property type="match status" value="1"/>
</dbReference>
<evidence type="ECO:0000313" key="6">
    <source>
        <dbReference type="Proteomes" id="UP000030147"/>
    </source>
</evidence>
<feature type="domain" description="DUF1980" evidence="4">
    <location>
        <begin position="158"/>
        <end position="284"/>
    </location>
</feature>
<name>A0A0A2T855_9BACI</name>
<comment type="caution">
    <text evidence="5">The sequence shown here is derived from an EMBL/GenBank/DDBJ whole genome shotgun (WGS) entry which is preliminary data.</text>
</comment>
<reference evidence="5 6" key="1">
    <citation type="journal article" date="2015" name="Stand. Genomic Sci.">
        <title>High quality draft genome sequence of the moderately halophilic bacterium Pontibacillus yanchengensis Y32(T) and comparison among Pontibacillus genomes.</title>
        <authorList>
            <person name="Huang J."/>
            <person name="Qiao Z.X."/>
            <person name="Tang J.W."/>
            <person name="Wang G."/>
        </authorList>
    </citation>
    <scope>NUCLEOTIDE SEQUENCE [LARGE SCALE GENOMIC DNA]</scope>
    <source>
        <strain evidence="5 6">Y32</strain>
    </source>
</reference>
<sequence>MKSRLHLHIRSIILTGFTLLIFKLVVSGDLYNFISPKMLPYFYFTLIVLFILGYVQHTRKNQDEQEIHCDCNHEHSYSSSYVKSLVIYSLFIIPIFTGLFFSNHTLGSAMADKKGFKYESKADSSSSNEQNSDGNAESEDDYAIDESAVITPKELYPDLYQTLLSSETISLEPDQYIGTINLIEEEPHSFKGKEIMVKGFVYREPTFDANRIVIGRFGVSCCVADAGIYGIMAEGKDFSSYESDSWVEVTGTLNVAHFKGWDLPLIEVTSIKNIQEPKKAYVYENIDYSNVP</sequence>
<keyword evidence="6" id="KW-1185">Reference proteome</keyword>
<keyword evidence="2" id="KW-0812">Transmembrane</keyword>